<feature type="active site" evidence="1">
    <location>
        <position position="50"/>
    </location>
</feature>
<comment type="caution">
    <text evidence="4">The sequence shown here is derived from an EMBL/GenBank/DDBJ whole genome shotgun (WGS) entry which is preliminary data.</text>
</comment>
<dbReference type="Pfam" id="PF02661">
    <property type="entry name" value="Fic"/>
    <property type="match status" value="1"/>
</dbReference>
<accession>A0A5S5AU94</accession>
<keyword evidence="2" id="KW-0547">Nucleotide-binding</keyword>
<dbReference type="InterPro" id="IPR036597">
    <property type="entry name" value="Fido-like_dom_sf"/>
</dbReference>
<dbReference type="InterPro" id="IPR003812">
    <property type="entry name" value="Fido"/>
</dbReference>
<organism evidence="4 5">
    <name type="scientific">Thermosediminibacter litoriperuensis</name>
    <dbReference type="NCBI Taxonomy" id="291989"/>
    <lineage>
        <taxon>Bacteria</taxon>
        <taxon>Bacillati</taxon>
        <taxon>Bacillota</taxon>
        <taxon>Clostridia</taxon>
        <taxon>Thermosediminibacterales</taxon>
        <taxon>Thermosediminibacteraceae</taxon>
        <taxon>Thermosediminibacter</taxon>
    </lineage>
</organism>
<dbReference type="AlphaFoldDB" id="A0A5S5AU94"/>
<proteinExistence type="predicted"/>
<protein>
    <submittedName>
        <fullName evidence="4">Fic/DOC family protein</fullName>
    </submittedName>
</protein>
<reference evidence="4 5" key="1">
    <citation type="submission" date="2019-07" db="EMBL/GenBank/DDBJ databases">
        <title>Genomic Encyclopedia of Type Strains, Phase I: the one thousand microbial genomes (KMG-I) project.</title>
        <authorList>
            <person name="Kyrpides N."/>
        </authorList>
    </citation>
    <scope>NUCLEOTIDE SEQUENCE [LARGE SCALE GENOMIC DNA]</scope>
    <source>
        <strain evidence="4 5">DSM 16647</strain>
    </source>
</reference>
<dbReference type="Gene3D" id="1.10.3290.10">
    <property type="entry name" value="Fido-like domain"/>
    <property type="match status" value="1"/>
</dbReference>
<dbReference type="GO" id="GO:0005524">
    <property type="term" value="F:ATP binding"/>
    <property type="evidence" value="ECO:0007669"/>
    <property type="project" value="UniProtKB-KW"/>
</dbReference>
<dbReference type="EMBL" id="VNHO01000010">
    <property type="protein sequence ID" value="TYP55492.1"/>
    <property type="molecule type" value="Genomic_DNA"/>
</dbReference>
<feature type="domain" description="Fido" evidence="3">
    <location>
        <begin position="1"/>
        <end position="108"/>
    </location>
</feature>
<feature type="binding site" evidence="2">
    <location>
        <begin position="54"/>
        <end position="61"/>
    </location>
    <ligand>
        <name>ATP</name>
        <dbReference type="ChEBI" id="CHEBI:30616"/>
    </ligand>
</feature>
<dbReference type="SUPFAM" id="SSF140931">
    <property type="entry name" value="Fic-like"/>
    <property type="match status" value="1"/>
</dbReference>
<name>A0A5S5AU94_9FIRM</name>
<keyword evidence="2" id="KW-0067">ATP-binding</keyword>
<dbReference type="PANTHER" id="PTHR13504:SF38">
    <property type="entry name" value="FIDO DOMAIN-CONTAINING PROTEIN"/>
    <property type="match status" value="1"/>
</dbReference>
<evidence type="ECO:0000313" key="5">
    <source>
        <dbReference type="Proteomes" id="UP000322294"/>
    </source>
</evidence>
<evidence type="ECO:0000256" key="2">
    <source>
        <dbReference type="PIRSR" id="PIRSR640198-2"/>
    </source>
</evidence>
<dbReference type="InterPro" id="IPR040198">
    <property type="entry name" value="Fido_containing"/>
</dbReference>
<evidence type="ECO:0000256" key="1">
    <source>
        <dbReference type="PIRSR" id="PIRSR640198-1"/>
    </source>
</evidence>
<dbReference type="Proteomes" id="UP000322294">
    <property type="component" value="Unassembled WGS sequence"/>
</dbReference>
<evidence type="ECO:0000259" key="3">
    <source>
        <dbReference type="PROSITE" id="PS51459"/>
    </source>
</evidence>
<keyword evidence="5" id="KW-1185">Reference proteome</keyword>
<dbReference type="PROSITE" id="PS51459">
    <property type="entry name" value="FIDO"/>
    <property type="match status" value="1"/>
</dbReference>
<sequence length="136" mass="15701">MISGSKHRPPEGLFVRELMRDLLEWYKENKAKLHPVELAAVFHHKFTYIHPFVDGNGRVARLLMNLILMKNGYPPAVIKVEDRLEYLEALEKASVKGNLKDFIDFIAGQVEKSLDEYIKILGLQREIPERMNGLEA</sequence>
<dbReference type="PANTHER" id="PTHR13504">
    <property type="entry name" value="FIDO DOMAIN-CONTAINING PROTEIN DDB_G0283145"/>
    <property type="match status" value="1"/>
</dbReference>
<gene>
    <name evidence="4" type="ORF">LZ11_01207</name>
</gene>
<evidence type="ECO:0000313" key="4">
    <source>
        <dbReference type="EMBL" id="TYP55492.1"/>
    </source>
</evidence>